<organism evidence="1 2">
    <name type="scientific">Gossypium trilobum</name>
    <dbReference type="NCBI Taxonomy" id="34281"/>
    <lineage>
        <taxon>Eukaryota</taxon>
        <taxon>Viridiplantae</taxon>
        <taxon>Streptophyta</taxon>
        <taxon>Embryophyta</taxon>
        <taxon>Tracheophyta</taxon>
        <taxon>Spermatophyta</taxon>
        <taxon>Magnoliopsida</taxon>
        <taxon>eudicotyledons</taxon>
        <taxon>Gunneridae</taxon>
        <taxon>Pentapetalae</taxon>
        <taxon>rosids</taxon>
        <taxon>malvids</taxon>
        <taxon>Malvales</taxon>
        <taxon>Malvaceae</taxon>
        <taxon>Malvoideae</taxon>
        <taxon>Gossypium</taxon>
    </lineage>
</organism>
<dbReference type="EMBL" id="JABEZW010000011">
    <property type="protein sequence ID" value="MBA0780478.1"/>
    <property type="molecule type" value="Genomic_DNA"/>
</dbReference>
<sequence length="143" mass="16991">MGGTKVLSAIQLVEDVHCVENINLVDWSMLEPICANQKDPHRGKSSCRKVRSVDSCKRNVLRRGIVRVRRRKKLWQKFRMVKLLNKWASWEMAEALRKFRGKSNQCHHKAQLRRRENGWVECHRSQIKARDKCVMNILWRSID</sequence>
<reference evidence="1 2" key="1">
    <citation type="journal article" date="2019" name="Genome Biol. Evol.">
        <title>Insights into the evolution of the New World diploid cottons (Gossypium, subgenus Houzingenia) based on genome sequencing.</title>
        <authorList>
            <person name="Grover C.E."/>
            <person name="Arick M.A. 2nd"/>
            <person name="Thrash A."/>
            <person name="Conover J.L."/>
            <person name="Sanders W.S."/>
            <person name="Peterson D.G."/>
            <person name="Frelichowski J.E."/>
            <person name="Scheffler J.A."/>
            <person name="Scheffler B.E."/>
            <person name="Wendel J.F."/>
        </authorList>
    </citation>
    <scope>NUCLEOTIDE SEQUENCE [LARGE SCALE GENOMIC DNA]</scope>
    <source>
        <strain evidence="1">8</strain>
        <tissue evidence="1">Leaf</tissue>
    </source>
</reference>
<gene>
    <name evidence="1" type="ORF">Gotri_004572</name>
</gene>
<evidence type="ECO:0000313" key="1">
    <source>
        <dbReference type="EMBL" id="MBA0780478.1"/>
    </source>
</evidence>
<dbReference type="AlphaFoldDB" id="A0A7J9F5N9"/>
<evidence type="ECO:0000313" key="2">
    <source>
        <dbReference type="Proteomes" id="UP000593568"/>
    </source>
</evidence>
<dbReference type="Proteomes" id="UP000593568">
    <property type="component" value="Unassembled WGS sequence"/>
</dbReference>
<name>A0A7J9F5N9_9ROSI</name>
<protein>
    <submittedName>
        <fullName evidence="1">Uncharacterized protein</fullName>
    </submittedName>
</protein>
<proteinExistence type="predicted"/>
<accession>A0A7J9F5N9</accession>
<keyword evidence="2" id="KW-1185">Reference proteome</keyword>
<comment type="caution">
    <text evidence="1">The sequence shown here is derived from an EMBL/GenBank/DDBJ whole genome shotgun (WGS) entry which is preliminary data.</text>
</comment>